<dbReference type="EMBL" id="QUMU01000001">
    <property type="protein sequence ID" value="REG37477.1"/>
    <property type="molecule type" value="Genomic_DNA"/>
</dbReference>
<feature type="transmembrane region" description="Helical" evidence="1">
    <location>
        <begin position="162"/>
        <end position="183"/>
    </location>
</feature>
<protein>
    <submittedName>
        <fullName evidence="2">Uncharacterized protein</fullName>
    </submittedName>
</protein>
<organism evidence="2 4">
    <name type="scientific">Archangium gephyra</name>
    <dbReference type="NCBI Taxonomy" id="48"/>
    <lineage>
        <taxon>Bacteria</taxon>
        <taxon>Pseudomonadati</taxon>
        <taxon>Myxococcota</taxon>
        <taxon>Myxococcia</taxon>
        <taxon>Myxococcales</taxon>
        <taxon>Cystobacterineae</taxon>
        <taxon>Archangiaceae</taxon>
        <taxon>Archangium</taxon>
    </lineage>
</organism>
<reference evidence="2 4" key="1">
    <citation type="submission" date="2015-05" db="EMBL/GenBank/DDBJ databases">
        <title>Genome assembly of Archangium gephyra DSM 2261.</title>
        <authorList>
            <person name="Sharma G."/>
            <person name="Subramanian S."/>
        </authorList>
    </citation>
    <scope>NUCLEOTIDE SEQUENCE [LARGE SCALE GENOMIC DNA]</scope>
    <source>
        <strain evidence="2 4">DSM 2261</strain>
    </source>
</reference>
<feature type="transmembrane region" description="Helical" evidence="1">
    <location>
        <begin position="45"/>
        <end position="69"/>
    </location>
</feature>
<dbReference type="RefSeq" id="WP_116119712.1">
    <property type="nucleotide sequence ID" value="NZ_CP011509.1"/>
</dbReference>
<dbReference type="Proteomes" id="UP000035579">
    <property type="component" value="Chromosome"/>
</dbReference>
<evidence type="ECO:0000313" key="3">
    <source>
        <dbReference type="EMBL" id="REG37477.1"/>
    </source>
</evidence>
<dbReference type="AlphaFoldDB" id="A0AAC8QBL2"/>
<reference evidence="3 5" key="2">
    <citation type="submission" date="2018-08" db="EMBL/GenBank/DDBJ databases">
        <title>Genomic Encyclopedia of Archaeal and Bacterial Type Strains, Phase II (KMG-II): from individual species to whole genera.</title>
        <authorList>
            <person name="Goeker M."/>
        </authorList>
    </citation>
    <scope>NUCLEOTIDE SEQUENCE [LARGE SCALE GENOMIC DNA]</scope>
    <source>
        <strain evidence="3 5">DSM 2261</strain>
    </source>
</reference>
<dbReference type="KEGG" id="age:AA314_06075"/>
<feature type="transmembrane region" description="Helical" evidence="1">
    <location>
        <begin position="85"/>
        <end position="109"/>
    </location>
</feature>
<keyword evidence="5" id="KW-1185">Reference proteome</keyword>
<evidence type="ECO:0000256" key="1">
    <source>
        <dbReference type="SAM" id="Phobius"/>
    </source>
</evidence>
<feature type="transmembrane region" description="Helical" evidence="1">
    <location>
        <begin position="129"/>
        <end position="150"/>
    </location>
</feature>
<keyword evidence="1" id="KW-0472">Membrane</keyword>
<evidence type="ECO:0000313" key="2">
    <source>
        <dbReference type="EMBL" id="AKJ04449.1"/>
    </source>
</evidence>
<gene>
    <name evidence="2" type="ORF">AA314_06075</name>
    <name evidence="3" type="ORF">ATI61_101463</name>
</gene>
<evidence type="ECO:0000313" key="5">
    <source>
        <dbReference type="Proteomes" id="UP000256345"/>
    </source>
</evidence>
<proteinExistence type="predicted"/>
<name>A0AAC8QBL2_9BACT</name>
<evidence type="ECO:0000313" key="4">
    <source>
        <dbReference type="Proteomes" id="UP000035579"/>
    </source>
</evidence>
<keyword evidence="1" id="KW-0812">Transmembrane</keyword>
<sequence>MHAHDTAFYRRWITANGQAEAAGLGTTFVAGRLAAPYLEQVTGGVAILGGALGAILLGVLLEGVVVGLLQERVLRQRLPSLRRGAWLLATSAGAGLAWLLGMVPSTVMALGANASPGPAPEEPGALVQYGLAMAMGLVTGPILGLAQWTVLRGLVPGSGRWLWANALAWGVGMPVIFMGMDLVPWTGPFVFVALSLYLVCGVTGVVVGAIHGRVLVRLLQPPGPA</sequence>
<feature type="transmembrane region" description="Helical" evidence="1">
    <location>
        <begin position="189"/>
        <end position="210"/>
    </location>
</feature>
<keyword evidence="1" id="KW-1133">Transmembrane helix</keyword>
<dbReference type="EMBL" id="CP011509">
    <property type="protein sequence ID" value="AKJ04449.1"/>
    <property type="molecule type" value="Genomic_DNA"/>
</dbReference>
<dbReference type="Proteomes" id="UP000256345">
    <property type="component" value="Unassembled WGS sequence"/>
</dbReference>
<accession>A0AAC8QBL2</accession>